<feature type="compositionally biased region" description="Basic and acidic residues" evidence="1">
    <location>
        <begin position="103"/>
        <end position="123"/>
    </location>
</feature>
<organism evidence="3 4">
    <name type="scientific">Romanomermis culicivorax</name>
    <name type="common">Nematode worm</name>
    <dbReference type="NCBI Taxonomy" id="13658"/>
    <lineage>
        <taxon>Eukaryota</taxon>
        <taxon>Metazoa</taxon>
        <taxon>Ecdysozoa</taxon>
        <taxon>Nematoda</taxon>
        <taxon>Enoplea</taxon>
        <taxon>Dorylaimia</taxon>
        <taxon>Mermithida</taxon>
        <taxon>Mermithoidea</taxon>
        <taxon>Mermithidae</taxon>
        <taxon>Romanomermis</taxon>
    </lineage>
</organism>
<keyword evidence="2" id="KW-1133">Transmembrane helix</keyword>
<proteinExistence type="predicted"/>
<keyword evidence="2" id="KW-0472">Membrane</keyword>
<protein>
    <submittedName>
        <fullName evidence="4">Uncharacterized protein</fullName>
    </submittedName>
</protein>
<dbReference type="WBParaSite" id="nRc.2.0.1.t06643-RA">
    <property type="protein sequence ID" value="nRc.2.0.1.t06643-RA"/>
    <property type="gene ID" value="nRc.2.0.1.g06643"/>
</dbReference>
<keyword evidence="3" id="KW-1185">Reference proteome</keyword>
<reference evidence="4" key="1">
    <citation type="submission" date="2022-11" db="UniProtKB">
        <authorList>
            <consortium name="WormBaseParasite"/>
        </authorList>
    </citation>
    <scope>IDENTIFICATION</scope>
</reference>
<sequence>MPLIGLPNRFILTLIKRGFILICLLSILYLFSTLIMGHLSDNNRVFTGVGSGEINAFVGSNVNTTDVSSTIAKKSMTRRNQKIPKLILDQSNVKSQHNINSTKHNDNLRRPKESRQWRQRDENQNPVKNENDQQFLALINENDDDSAYEIENATKIINGRIVHVRQRPISHPNNEHLSKLN</sequence>
<feature type="compositionally biased region" description="Polar residues" evidence="1">
    <location>
        <begin position="124"/>
        <end position="133"/>
    </location>
</feature>
<accession>A0A915HYY2</accession>
<feature type="transmembrane region" description="Helical" evidence="2">
    <location>
        <begin position="19"/>
        <end position="39"/>
    </location>
</feature>
<evidence type="ECO:0000256" key="2">
    <source>
        <dbReference type="SAM" id="Phobius"/>
    </source>
</evidence>
<evidence type="ECO:0000256" key="1">
    <source>
        <dbReference type="SAM" id="MobiDB-lite"/>
    </source>
</evidence>
<keyword evidence="2" id="KW-0812">Transmembrane</keyword>
<dbReference type="AlphaFoldDB" id="A0A915HYY2"/>
<dbReference type="Proteomes" id="UP000887565">
    <property type="component" value="Unplaced"/>
</dbReference>
<name>A0A915HYY2_ROMCU</name>
<evidence type="ECO:0000313" key="3">
    <source>
        <dbReference type="Proteomes" id="UP000887565"/>
    </source>
</evidence>
<feature type="region of interest" description="Disordered" evidence="1">
    <location>
        <begin position="94"/>
        <end position="133"/>
    </location>
</feature>
<evidence type="ECO:0000313" key="4">
    <source>
        <dbReference type="WBParaSite" id="nRc.2.0.1.t06643-RA"/>
    </source>
</evidence>